<dbReference type="EMBL" id="MT141475">
    <property type="protein sequence ID" value="QJA62566.1"/>
    <property type="molecule type" value="Genomic_DNA"/>
</dbReference>
<accession>A0A6M3IY62</accession>
<protein>
    <submittedName>
        <fullName evidence="2">Putative nuclease</fullName>
    </submittedName>
</protein>
<evidence type="ECO:0000259" key="1">
    <source>
        <dbReference type="SMART" id="SM00891"/>
    </source>
</evidence>
<dbReference type="InterPro" id="IPR006166">
    <property type="entry name" value="ERCC4_domain"/>
</dbReference>
<organism evidence="2">
    <name type="scientific">viral metagenome</name>
    <dbReference type="NCBI Taxonomy" id="1070528"/>
    <lineage>
        <taxon>unclassified sequences</taxon>
        <taxon>metagenomes</taxon>
        <taxon>organismal metagenomes</taxon>
    </lineage>
</organism>
<dbReference type="GO" id="GO:0006259">
    <property type="term" value="P:DNA metabolic process"/>
    <property type="evidence" value="ECO:0007669"/>
    <property type="project" value="UniProtKB-ARBA"/>
</dbReference>
<feature type="domain" description="ERCC4" evidence="1">
    <location>
        <begin position="5"/>
        <end position="88"/>
    </location>
</feature>
<sequence>MQTFKIVVDTREQAAYTFASIKPRPEVIYKALASGDYSLEGYEDRITIERKSLPDLFGSTGIGRKRFEREFERLAKFEYAGLVIEAGLGDIFKRPPAYSQMNPKSVFHTLISWSVYYKVFVWAAPDRAFGEKLTYYLLKKWWTKNVEQI</sequence>
<dbReference type="SUPFAM" id="SSF52980">
    <property type="entry name" value="Restriction endonuclease-like"/>
    <property type="match status" value="1"/>
</dbReference>
<dbReference type="GO" id="GO:0003677">
    <property type="term" value="F:DNA binding"/>
    <property type="evidence" value="ECO:0007669"/>
    <property type="project" value="InterPro"/>
</dbReference>
<evidence type="ECO:0000313" key="2">
    <source>
        <dbReference type="EMBL" id="QJA62566.1"/>
    </source>
</evidence>
<name>A0A6M3IY62_9ZZZZ</name>
<dbReference type="Gene3D" id="3.40.50.10130">
    <property type="match status" value="1"/>
</dbReference>
<dbReference type="GO" id="GO:0004518">
    <property type="term" value="F:nuclease activity"/>
    <property type="evidence" value="ECO:0007669"/>
    <property type="project" value="InterPro"/>
</dbReference>
<gene>
    <name evidence="2" type="ORF">MM415B00751_0002</name>
</gene>
<reference evidence="2" key="1">
    <citation type="submission" date="2020-03" db="EMBL/GenBank/DDBJ databases">
        <title>The deep terrestrial virosphere.</title>
        <authorList>
            <person name="Holmfeldt K."/>
            <person name="Nilsson E."/>
            <person name="Simone D."/>
            <person name="Lopez-Fernandez M."/>
            <person name="Wu X."/>
            <person name="de Brujin I."/>
            <person name="Lundin D."/>
            <person name="Andersson A."/>
            <person name="Bertilsson S."/>
            <person name="Dopson M."/>
        </authorList>
    </citation>
    <scope>NUCLEOTIDE SEQUENCE</scope>
    <source>
        <strain evidence="2">MM415B00751</strain>
    </source>
</reference>
<proteinExistence type="predicted"/>
<dbReference type="Pfam" id="PF02732">
    <property type="entry name" value="ERCC4"/>
    <property type="match status" value="1"/>
</dbReference>
<dbReference type="InterPro" id="IPR011335">
    <property type="entry name" value="Restrct_endonuc-II-like"/>
</dbReference>
<dbReference type="AlphaFoldDB" id="A0A6M3IY62"/>
<dbReference type="SMART" id="SM00891">
    <property type="entry name" value="ERCC4"/>
    <property type="match status" value="1"/>
</dbReference>